<dbReference type="Proteomes" id="UP000266841">
    <property type="component" value="Unassembled WGS sequence"/>
</dbReference>
<feature type="compositionally biased region" description="Acidic residues" evidence="1">
    <location>
        <begin position="239"/>
        <end position="254"/>
    </location>
</feature>
<reference evidence="2 3" key="1">
    <citation type="journal article" date="2012" name="Genome Biol.">
        <title>Genome and low-iron response of an oceanic diatom adapted to chronic iron limitation.</title>
        <authorList>
            <person name="Lommer M."/>
            <person name="Specht M."/>
            <person name="Roy A.S."/>
            <person name="Kraemer L."/>
            <person name="Andreson R."/>
            <person name="Gutowska M.A."/>
            <person name="Wolf J."/>
            <person name="Bergner S.V."/>
            <person name="Schilhabel M.B."/>
            <person name="Klostermeier U.C."/>
            <person name="Beiko R.G."/>
            <person name="Rosenstiel P."/>
            <person name="Hippler M."/>
            <person name="Laroche J."/>
        </authorList>
    </citation>
    <scope>NUCLEOTIDE SEQUENCE [LARGE SCALE GENOMIC DNA]</scope>
    <source>
        <strain evidence="2 3">CCMP1005</strain>
    </source>
</reference>
<feature type="region of interest" description="Disordered" evidence="1">
    <location>
        <begin position="228"/>
        <end position="270"/>
    </location>
</feature>
<feature type="compositionally biased region" description="Basic and acidic residues" evidence="1">
    <location>
        <begin position="169"/>
        <end position="179"/>
    </location>
</feature>
<proteinExistence type="predicted"/>
<organism evidence="2 3">
    <name type="scientific">Thalassiosira oceanica</name>
    <name type="common">Marine diatom</name>
    <dbReference type="NCBI Taxonomy" id="159749"/>
    <lineage>
        <taxon>Eukaryota</taxon>
        <taxon>Sar</taxon>
        <taxon>Stramenopiles</taxon>
        <taxon>Ochrophyta</taxon>
        <taxon>Bacillariophyta</taxon>
        <taxon>Coscinodiscophyceae</taxon>
        <taxon>Thalassiosirophycidae</taxon>
        <taxon>Thalassiosirales</taxon>
        <taxon>Thalassiosiraceae</taxon>
        <taxon>Thalassiosira</taxon>
    </lineage>
</organism>
<evidence type="ECO:0008006" key="4">
    <source>
        <dbReference type="Google" id="ProtNLM"/>
    </source>
</evidence>
<comment type="caution">
    <text evidence="2">The sequence shown here is derived from an EMBL/GenBank/DDBJ whole genome shotgun (WGS) entry which is preliminary data.</text>
</comment>
<dbReference type="AlphaFoldDB" id="K0SS66"/>
<feature type="compositionally biased region" description="Polar residues" evidence="1">
    <location>
        <begin position="136"/>
        <end position="147"/>
    </location>
</feature>
<feature type="non-terminal residue" evidence="2">
    <location>
        <position position="586"/>
    </location>
</feature>
<protein>
    <recommendedName>
        <fullName evidence="4">MULE transposase domain-containing protein</fullName>
    </recommendedName>
</protein>
<evidence type="ECO:0000313" key="2">
    <source>
        <dbReference type="EMBL" id="EJK67829.1"/>
    </source>
</evidence>
<keyword evidence="3" id="KW-1185">Reference proteome</keyword>
<feature type="region of interest" description="Disordered" evidence="1">
    <location>
        <begin position="168"/>
        <end position="187"/>
    </location>
</feature>
<accession>K0SS66</accession>
<sequence>MISSLSIPILGRQSWVNHFSTWFAYPAKDAVSALLTSWTGVTAACVAPATKETQSHGLSGGRGSGCIAVPPPPLHVLLPSPGDAFHPEAPGPGQAVSLACIAVPPPPPRVLLPPPERRLGGTRRSARAGASDDSVSRTATADANATPSAEYPRLATAACLTQEINQSLPHDDELSRHEPPVVSGGSRKAELSLLQGLLSTSAIRARRIDAVGFRGRFLPNAAVYGIPEGISKNGKVSPDDSDTSDSESENCSDDADSKTSEDGSEYSAGRHGFSRRDLCIVFPRASPGAADPHLVGSNCAICRFCHVSFLEAPVPYLPKYHDVVDEIKREDSDDDSGEFEFEIDVENMMVKTDELALSKDIKSKEQIWQEVKKIAMPYRNSREPTDKMTKAVLQTHRQRQTRLDEGRHHPTDRKYNSVYASTISGFVLNNSLFQQLQVYFDGTFHCVPLPFKQLLIVMVFCNREQKYVPGIWILLTGKTKRCYYEAISWFARCKKDGEMPDINYTGVDFEPAFFQAIDKFLKDTFRVGCEFHYRRIVLPLRAVWCRDDFLAVWSLDGLDEEKVELQNKTNCIIEHYNRQLNEKFPR</sequence>
<evidence type="ECO:0000256" key="1">
    <source>
        <dbReference type="SAM" id="MobiDB-lite"/>
    </source>
</evidence>
<feature type="region of interest" description="Disordered" evidence="1">
    <location>
        <begin position="107"/>
        <end position="149"/>
    </location>
</feature>
<gene>
    <name evidence="2" type="ORF">THAOC_11080</name>
</gene>
<dbReference type="EMBL" id="AGNL01012557">
    <property type="protein sequence ID" value="EJK67829.1"/>
    <property type="molecule type" value="Genomic_DNA"/>
</dbReference>
<evidence type="ECO:0000313" key="3">
    <source>
        <dbReference type="Proteomes" id="UP000266841"/>
    </source>
</evidence>
<name>K0SS66_THAOC</name>